<evidence type="ECO:0000256" key="1">
    <source>
        <dbReference type="SAM" id="MobiDB-lite"/>
    </source>
</evidence>
<comment type="caution">
    <text evidence="3">The sequence shown here is derived from an EMBL/GenBank/DDBJ whole genome shotgun (WGS) entry which is preliminary data.</text>
</comment>
<organism evidence="3 4">
    <name type="scientific">Georgenia muralis</name>
    <dbReference type="NCBI Taxonomy" id="154117"/>
    <lineage>
        <taxon>Bacteria</taxon>
        <taxon>Bacillati</taxon>
        <taxon>Actinomycetota</taxon>
        <taxon>Actinomycetes</taxon>
        <taxon>Micrococcales</taxon>
        <taxon>Bogoriellaceae</taxon>
        <taxon>Georgenia</taxon>
    </lineage>
</organism>
<evidence type="ECO:0000256" key="2">
    <source>
        <dbReference type="SAM" id="Phobius"/>
    </source>
</evidence>
<dbReference type="AlphaFoldDB" id="A0A3N5AB09"/>
<keyword evidence="2" id="KW-0812">Transmembrane</keyword>
<sequence>MRDEPSGTPAHPDRSGAAGAERGAGRGARDRDVSGREGAASGAGARGAGSERRTDAVAWTALVVAVALTVWQAVYAYSAGAPGGADETYTAVNRFVSLILSLVAAVLGVVSLAQRRHPTWPALAGLAIGLNGFIVSVTAWLGGVAV</sequence>
<feature type="transmembrane region" description="Helical" evidence="2">
    <location>
        <begin position="56"/>
        <end position="75"/>
    </location>
</feature>
<proteinExistence type="predicted"/>
<keyword evidence="4" id="KW-1185">Reference proteome</keyword>
<feature type="transmembrane region" description="Helical" evidence="2">
    <location>
        <begin position="95"/>
        <end position="113"/>
    </location>
</feature>
<accession>A0A3N5AB09</accession>
<dbReference type="RefSeq" id="WP_123919308.1">
    <property type="nucleotide sequence ID" value="NZ_RKRA01000001.1"/>
</dbReference>
<reference evidence="3 4" key="1">
    <citation type="submission" date="2018-11" db="EMBL/GenBank/DDBJ databases">
        <title>Sequencing the genomes of 1000 actinobacteria strains.</title>
        <authorList>
            <person name="Klenk H.-P."/>
        </authorList>
    </citation>
    <scope>NUCLEOTIDE SEQUENCE [LARGE SCALE GENOMIC DNA]</scope>
    <source>
        <strain evidence="3 4">DSM 14418</strain>
    </source>
</reference>
<feature type="compositionally biased region" description="Basic and acidic residues" evidence="1">
    <location>
        <begin position="23"/>
        <end position="35"/>
    </location>
</feature>
<name>A0A3N5AB09_9MICO</name>
<dbReference type="EMBL" id="RKRA01000001">
    <property type="protein sequence ID" value="RPF28821.1"/>
    <property type="molecule type" value="Genomic_DNA"/>
</dbReference>
<feature type="region of interest" description="Disordered" evidence="1">
    <location>
        <begin position="1"/>
        <end position="52"/>
    </location>
</feature>
<evidence type="ECO:0000313" key="4">
    <source>
        <dbReference type="Proteomes" id="UP000280726"/>
    </source>
</evidence>
<dbReference type="Proteomes" id="UP000280726">
    <property type="component" value="Unassembled WGS sequence"/>
</dbReference>
<protein>
    <submittedName>
        <fullName evidence="3">Uncharacterized protein</fullName>
    </submittedName>
</protein>
<evidence type="ECO:0000313" key="3">
    <source>
        <dbReference type="EMBL" id="RPF28821.1"/>
    </source>
</evidence>
<keyword evidence="2" id="KW-1133">Transmembrane helix</keyword>
<feature type="transmembrane region" description="Helical" evidence="2">
    <location>
        <begin position="120"/>
        <end position="141"/>
    </location>
</feature>
<keyword evidence="2" id="KW-0472">Membrane</keyword>
<gene>
    <name evidence="3" type="ORF">EDD32_3367</name>
</gene>
<dbReference type="OrthoDB" id="5150387at2"/>